<reference evidence="2" key="1">
    <citation type="submission" date="2024-06" db="UniProtKB">
        <authorList>
            <consortium name="RefSeq"/>
        </authorList>
    </citation>
    <scope>NUCLEOTIDE SEQUENCE [LARGE SCALE GENOMIC DNA]</scope>
    <source>
        <strain evidence="2">MV2-25</strain>
    </source>
</reference>
<proteinExistence type="predicted"/>
<evidence type="ECO:0000313" key="3">
    <source>
        <dbReference type="RefSeq" id="XP_033233478.1"/>
    </source>
</evidence>
<dbReference type="InParanoid" id="A0A6I8VRG5"/>
<sequence length="162" mass="17865">MYILVFQPTVVKSSFDKNKQSATSTLHSAVTQQCPIVSICIVVLVLLQTVHLEVIGFGWMGVDGAEHIGFDTAPQQCIRQRRVNNRKAHKYEPTTALPASRRELPAEALHPDNIADASLRQSLLLCARCACALFSVFFGLAFAIAIASHCHRLRAKRHVNCA</sequence>
<organism evidence="2 3">
    <name type="scientific">Drosophila pseudoobscura pseudoobscura</name>
    <name type="common">Fruit fly</name>
    <dbReference type="NCBI Taxonomy" id="46245"/>
    <lineage>
        <taxon>Eukaryota</taxon>
        <taxon>Metazoa</taxon>
        <taxon>Ecdysozoa</taxon>
        <taxon>Arthropoda</taxon>
        <taxon>Hexapoda</taxon>
        <taxon>Insecta</taxon>
        <taxon>Pterygota</taxon>
        <taxon>Neoptera</taxon>
        <taxon>Endopterygota</taxon>
        <taxon>Diptera</taxon>
        <taxon>Brachycera</taxon>
        <taxon>Muscomorpha</taxon>
        <taxon>Ephydroidea</taxon>
        <taxon>Drosophilidae</taxon>
        <taxon>Drosophila</taxon>
        <taxon>Sophophora</taxon>
    </lineage>
</organism>
<feature type="transmembrane region" description="Helical" evidence="1">
    <location>
        <begin position="122"/>
        <end position="147"/>
    </location>
</feature>
<keyword evidence="1" id="KW-0812">Transmembrane</keyword>
<evidence type="ECO:0000313" key="2">
    <source>
        <dbReference type="Proteomes" id="UP000001819"/>
    </source>
</evidence>
<evidence type="ECO:0008006" key="4">
    <source>
        <dbReference type="Google" id="ProtNLM"/>
    </source>
</evidence>
<dbReference type="RefSeq" id="XP_033233478.1">
    <property type="nucleotide sequence ID" value="XM_033377587.1"/>
</dbReference>
<accession>A0A6I8VRG5</accession>
<name>A0A6I8VRG5_DROPS</name>
<reference evidence="3" key="2">
    <citation type="submission" date="2025-08" db="UniProtKB">
        <authorList>
            <consortium name="RefSeq"/>
        </authorList>
    </citation>
    <scope>IDENTIFICATION</scope>
    <source>
        <strain evidence="3">MV-25-SWS-2005</strain>
        <tissue evidence="3">Whole body</tissue>
    </source>
</reference>
<keyword evidence="1" id="KW-1133">Transmembrane helix</keyword>
<keyword evidence="2" id="KW-1185">Reference proteome</keyword>
<gene>
    <name evidence="3" type="primary">LOC117183530</name>
</gene>
<keyword evidence="1" id="KW-0472">Membrane</keyword>
<protein>
    <recommendedName>
        <fullName evidence="4">Transmembrane protein</fullName>
    </recommendedName>
</protein>
<dbReference type="Proteomes" id="UP000001819">
    <property type="component" value="Chromosome 3"/>
</dbReference>
<dbReference type="KEGG" id="dpo:117183530"/>
<dbReference type="AlphaFoldDB" id="A0A6I8VRG5"/>
<evidence type="ECO:0000256" key="1">
    <source>
        <dbReference type="SAM" id="Phobius"/>
    </source>
</evidence>